<name>A0A8D9DJQ6_BRACM</name>
<feature type="non-terminal residue" evidence="8">
    <location>
        <position position="606"/>
    </location>
</feature>
<keyword evidence="1" id="KW-0479">Metal-binding</keyword>
<dbReference type="PANTHER" id="PTHR47527:SF3">
    <property type="entry name" value="RING_FYVE_PHD ZINC FINGER SUPERFAMILY PROTEIN"/>
    <property type="match status" value="1"/>
</dbReference>
<dbReference type="InterPro" id="IPR011011">
    <property type="entry name" value="Znf_FYVE_PHD"/>
</dbReference>
<dbReference type="SUPFAM" id="SSF57903">
    <property type="entry name" value="FYVE/PHD zinc finger"/>
    <property type="match status" value="1"/>
</dbReference>
<dbReference type="Pfam" id="PF25073">
    <property type="entry name" value="DUF7797"/>
    <property type="match status" value="1"/>
</dbReference>
<dbReference type="Pfam" id="PF00628">
    <property type="entry name" value="PHD"/>
    <property type="match status" value="1"/>
</dbReference>
<evidence type="ECO:0000256" key="5">
    <source>
        <dbReference type="SAM" id="MobiDB-lite"/>
    </source>
</evidence>
<dbReference type="InterPro" id="IPR019786">
    <property type="entry name" value="Zinc_finger_PHD-type_CS"/>
</dbReference>
<dbReference type="Gene3D" id="3.30.40.10">
    <property type="entry name" value="Zinc/RING finger domain, C3HC4 (zinc finger)"/>
    <property type="match status" value="1"/>
</dbReference>
<dbReference type="PANTHER" id="PTHR47527">
    <property type="entry name" value="RING/FYVE/PHD ZINC FINGER SUPERFAMILY PROTEIN"/>
    <property type="match status" value="1"/>
</dbReference>
<evidence type="ECO:0000256" key="2">
    <source>
        <dbReference type="ARBA" id="ARBA00022771"/>
    </source>
</evidence>
<reference evidence="8 9" key="1">
    <citation type="submission" date="2021-07" db="EMBL/GenBank/DDBJ databases">
        <authorList>
            <consortium name="Genoscope - CEA"/>
            <person name="William W."/>
        </authorList>
    </citation>
    <scope>NUCLEOTIDE SEQUENCE [LARGE SCALE GENOMIC DNA]</scope>
</reference>
<dbReference type="EMBL" id="LS974621">
    <property type="protein sequence ID" value="CAG7875598.1"/>
    <property type="molecule type" value="Genomic_DNA"/>
</dbReference>
<feature type="chain" id="PRO_5034531043" description="PHD-type domain-containing protein" evidence="6">
    <location>
        <begin position="18"/>
        <end position="606"/>
    </location>
</feature>
<feature type="region of interest" description="Disordered" evidence="5">
    <location>
        <begin position="20"/>
        <end position="39"/>
    </location>
</feature>
<keyword evidence="3" id="KW-0862">Zinc</keyword>
<feature type="compositionally biased region" description="Polar residues" evidence="5">
    <location>
        <begin position="553"/>
        <end position="566"/>
    </location>
</feature>
<feature type="region of interest" description="Disordered" evidence="5">
    <location>
        <begin position="481"/>
        <end position="606"/>
    </location>
</feature>
<evidence type="ECO:0000256" key="3">
    <source>
        <dbReference type="ARBA" id="ARBA00022833"/>
    </source>
</evidence>
<dbReference type="PROSITE" id="PS01359">
    <property type="entry name" value="ZF_PHD_1"/>
    <property type="match status" value="1"/>
</dbReference>
<feature type="compositionally biased region" description="Polar residues" evidence="5">
    <location>
        <begin position="579"/>
        <end position="590"/>
    </location>
</feature>
<feature type="compositionally biased region" description="Polar residues" evidence="5">
    <location>
        <begin position="509"/>
        <end position="518"/>
    </location>
</feature>
<keyword evidence="6" id="KW-0732">Signal</keyword>
<feature type="compositionally biased region" description="Polar residues" evidence="5">
    <location>
        <begin position="597"/>
        <end position="606"/>
    </location>
</feature>
<dbReference type="InterPro" id="IPR019787">
    <property type="entry name" value="Znf_PHD-finger"/>
</dbReference>
<dbReference type="InterPro" id="IPR013083">
    <property type="entry name" value="Znf_RING/FYVE/PHD"/>
</dbReference>
<feature type="region of interest" description="Disordered" evidence="5">
    <location>
        <begin position="421"/>
        <end position="442"/>
    </location>
</feature>
<dbReference type="CDD" id="cd15489">
    <property type="entry name" value="PHD_SF"/>
    <property type="match status" value="1"/>
</dbReference>
<keyword evidence="2 4" id="KW-0863">Zinc-finger</keyword>
<evidence type="ECO:0000313" key="9">
    <source>
        <dbReference type="Proteomes" id="UP000694005"/>
    </source>
</evidence>
<feature type="signal peptide" evidence="6">
    <location>
        <begin position="1"/>
        <end position="17"/>
    </location>
</feature>
<evidence type="ECO:0000259" key="7">
    <source>
        <dbReference type="PROSITE" id="PS50016"/>
    </source>
</evidence>
<sequence length="606" mass="64934">LSLSLSLSLTLRMEAAATDVPTNLEGEGEGECAAPPSKKPRFDGEVNRVAEIVLVLSALRRIRGGKPPTELELELMVEAKSKLVDMCQEFPPKDIIGRDAIGAVIEDLGLNGKLKDQRLGFRAPKLTISEKLSLGKRKMEDAKKNTVVPTIYTSPAHLTPASSVSMGHQWVNNEMKVSGSAVNASGTHFVKDASGIRPQFKPDVHASASSHGPAVPGGNYYGNAAASWSAQPHPSSSTISFGTPSESKVHLPSSSRVTDPSFRPFVSQPQPGAFPGMKGVTYGQTSSPFGNNHHAEIAKIIHKVLQPRAKQNLLWNPPSREYMSKAMTCQMCQGTINEVETLLICDACEKGYHLKCLQANNIKGVPKSEWHCSRCVQLYSGKSFPPKYGRVMRSATTAKMSSTTADVQSPKMVGKINLKVNKEATPHSETAKPTVDSATDRTVEAEGAAAVSQTVEDEVAAAISQTVEAKDAAAISQTVEAENASMNEGDETNDESQGSVGNEAECDDPSQQAPHSETPNPPKQDNKEDPSKGVTEGSVSPSGQDKDLKITVEPSSQEENSASQTENLPSQPPPLQPNTDQSQQENTTPNVEEALQKNVTENPEEK</sequence>
<dbReference type="AlphaFoldDB" id="A0A8D9DJQ6"/>
<feature type="region of interest" description="Disordered" evidence="5">
    <location>
        <begin position="232"/>
        <end position="281"/>
    </location>
</feature>
<organism evidence="8 9">
    <name type="scientific">Brassica campestris</name>
    <name type="common">Field mustard</name>
    <dbReference type="NCBI Taxonomy" id="3711"/>
    <lineage>
        <taxon>Eukaryota</taxon>
        <taxon>Viridiplantae</taxon>
        <taxon>Streptophyta</taxon>
        <taxon>Embryophyta</taxon>
        <taxon>Tracheophyta</taxon>
        <taxon>Spermatophyta</taxon>
        <taxon>Magnoliopsida</taxon>
        <taxon>eudicotyledons</taxon>
        <taxon>Gunneridae</taxon>
        <taxon>Pentapetalae</taxon>
        <taxon>rosids</taxon>
        <taxon>malvids</taxon>
        <taxon>Brassicales</taxon>
        <taxon>Brassicaceae</taxon>
        <taxon>Brassiceae</taxon>
        <taxon>Brassica</taxon>
    </lineage>
</organism>
<dbReference type="Gramene" id="A05p21190.2_BraZ1">
    <property type="protein sequence ID" value="A05p21190.2_BraZ1.CDS"/>
    <property type="gene ID" value="A05g21190.2_BraZ1"/>
</dbReference>
<dbReference type="InterPro" id="IPR056699">
    <property type="entry name" value="DUF7797"/>
</dbReference>
<gene>
    <name evidence="8" type="ORF">BRAPAZ1V2_A05P21190.2</name>
</gene>
<evidence type="ECO:0000256" key="4">
    <source>
        <dbReference type="PROSITE-ProRule" id="PRU00146"/>
    </source>
</evidence>
<feature type="compositionally biased region" description="Polar residues" evidence="5">
    <location>
        <begin position="232"/>
        <end position="258"/>
    </location>
</feature>
<feature type="compositionally biased region" description="Basic and acidic residues" evidence="5">
    <location>
        <begin position="421"/>
        <end position="430"/>
    </location>
</feature>
<dbReference type="GO" id="GO:0008270">
    <property type="term" value="F:zinc ion binding"/>
    <property type="evidence" value="ECO:0007669"/>
    <property type="project" value="UniProtKB-KW"/>
</dbReference>
<proteinExistence type="predicted"/>
<evidence type="ECO:0000256" key="6">
    <source>
        <dbReference type="SAM" id="SignalP"/>
    </source>
</evidence>
<dbReference type="Proteomes" id="UP000694005">
    <property type="component" value="Chromosome A05"/>
</dbReference>
<dbReference type="InterPro" id="IPR001965">
    <property type="entry name" value="Znf_PHD"/>
</dbReference>
<feature type="domain" description="PHD-type" evidence="7">
    <location>
        <begin position="326"/>
        <end position="378"/>
    </location>
</feature>
<evidence type="ECO:0000256" key="1">
    <source>
        <dbReference type="ARBA" id="ARBA00022723"/>
    </source>
</evidence>
<dbReference type="PROSITE" id="PS50016">
    <property type="entry name" value="ZF_PHD_2"/>
    <property type="match status" value="1"/>
</dbReference>
<protein>
    <recommendedName>
        <fullName evidence="7">PHD-type domain-containing protein</fullName>
    </recommendedName>
</protein>
<evidence type="ECO:0000313" key="8">
    <source>
        <dbReference type="EMBL" id="CAG7875598.1"/>
    </source>
</evidence>
<dbReference type="SMART" id="SM00249">
    <property type="entry name" value="PHD"/>
    <property type="match status" value="1"/>
</dbReference>
<accession>A0A8D9DJQ6</accession>